<protein>
    <submittedName>
        <fullName evidence="2">SDR family oxidoreductase</fullName>
    </submittedName>
</protein>
<dbReference type="PANTHER" id="PTHR47129">
    <property type="entry name" value="QUINONE OXIDOREDUCTASE 2"/>
    <property type="match status" value="1"/>
</dbReference>
<proteinExistence type="predicted"/>
<feature type="domain" description="NmrA-like" evidence="1">
    <location>
        <begin position="2"/>
        <end position="252"/>
    </location>
</feature>
<dbReference type="InterPro" id="IPR052718">
    <property type="entry name" value="NmrA-type_oxidoreductase"/>
</dbReference>
<accession>A0ABP9J6C2</accession>
<dbReference type="InterPro" id="IPR008030">
    <property type="entry name" value="NmrA-like"/>
</dbReference>
<dbReference type="SUPFAM" id="SSF51735">
    <property type="entry name" value="NAD(P)-binding Rossmann-fold domains"/>
    <property type="match status" value="1"/>
</dbReference>
<dbReference type="InterPro" id="IPR036291">
    <property type="entry name" value="NAD(P)-bd_dom_sf"/>
</dbReference>
<evidence type="ECO:0000313" key="2">
    <source>
        <dbReference type="EMBL" id="GAA5022070.1"/>
    </source>
</evidence>
<name>A0ABP9J6C2_9MICO</name>
<dbReference type="PANTHER" id="PTHR47129:SF1">
    <property type="entry name" value="NMRA-LIKE DOMAIN-CONTAINING PROTEIN"/>
    <property type="match status" value="1"/>
</dbReference>
<organism evidence="2 3">
    <name type="scientific">Terrabacter aeriphilus</name>
    <dbReference type="NCBI Taxonomy" id="515662"/>
    <lineage>
        <taxon>Bacteria</taxon>
        <taxon>Bacillati</taxon>
        <taxon>Actinomycetota</taxon>
        <taxon>Actinomycetes</taxon>
        <taxon>Micrococcales</taxon>
        <taxon>Intrasporangiaceae</taxon>
        <taxon>Terrabacter</taxon>
    </lineage>
</organism>
<gene>
    <name evidence="2" type="ORF">GCM10023258_12010</name>
</gene>
<dbReference type="Gene3D" id="3.40.50.720">
    <property type="entry name" value="NAD(P)-binding Rossmann-like Domain"/>
    <property type="match status" value="1"/>
</dbReference>
<reference evidence="3" key="1">
    <citation type="journal article" date="2019" name="Int. J. Syst. Evol. Microbiol.">
        <title>The Global Catalogue of Microorganisms (GCM) 10K type strain sequencing project: providing services to taxonomists for standard genome sequencing and annotation.</title>
        <authorList>
            <consortium name="The Broad Institute Genomics Platform"/>
            <consortium name="The Broad Institute Genome Sequencing Center for Infectious Disease"/>
            <person name="Wu L."/>
            <person name="Ma J."/>
        </authorList>
    </citation>
    <scope>NUCLEOTIDE SEQUENCE [LARGE SCALE GENOMIC DNA]</scope>
    <source>
        <strain evidence="3">JCM 17687</strain>
    </source>
</reference>
<dbReference type="EMBL" id="BAABIW010000009">
    <property type="protein sequence ID" value="GAA5022070.1"/>
    <property type="molecule type" value="Genomic_DNA"/>
</dbReference>
<dbReference type="Pfam" id="PF05368">
    <property type="entry name" value="NmrA"/>
    <property type="match status" value="1"/>
</dbReference>
<keyword evidence="3" id="KW-1185">Reference proteome</keyword>
<evidence type="ECO:0000313" key="3">
    <source>
        <dbReference type="Proteomes" id="UP001500427"/>
    </source>
</evidence>
<dbReference type="CDD" id="cd05269">
    <property type="entry name" value="TMR_SDR_a"/>
    <property type="match status" value="1"/>
</dbReference>
<dbReference type="Proteomes" id="UP001500427">
    <property type="component" value="Unassembled WGS sequence"/>
</dbReference>
<evidence type="ECO:0000259" key="1">
    <source>
        <dbReference type="Pfam" id="PF05368"/>
    </source>
</evidence>
<sequence length="293" mass="30098">MTLLVTGASGHLGRLVVQSLLERGTPASDVVAVVRDPESVADLATRGVVVRRADYGDPASLDAAFAGVDRLLLVSGSEVGQRIAQHANVIEAAKRAGVGFVAYTSITRADTSDLLLAAEHRATEELLAESGLPHALLRNSWYLENYTAQLPTYLEHGAVLGAAGDGRVSAAARADYADAAAVVLAADDGRGHDGAVYELGGDDAFTLGELAAAVGRATGRELAYRDLSVPDYTAALVVAGLPEAYAGVLADSDRGIAEGALSTDSGDLARLIGRPTTSLEDALRAALALTPTP</sequence>
<comment type="caution">
    <text evidence="2">The sequence shown here is derived from an EMBL/GenBank/DDBJ whole genome shotgun (WGS) entry which is preliminary data.</text>
</comment>
<dbReference type="RefSeq" id="WP_345506542.1">
    <property type="nucleotide sequence ID" value="NZ_BAABIW010000009.1"/>
</dbReference>
<dbReference type="Gene3D" id="3.90.25.10">
    <property type="entry name" value="UDP-galactose 4-epimerase, domain 1"/>
    <property type="match status" value="1"/>
</dbReference>